<dbReference type="Proteomes" id="UP000829925">
    <property type="component" value="Chromosome"/>
</dbReference>
<evidence type="ECO:0000313" key="3">
    <source>
        <dbReference type="EMBL" id="UOR04417.1"/>
    </source>
</evidence>
<dbReference type="CDD" id="cd02440">
    <property type="entry name" value="AdoMet_MTases"/>
    <property type="match status" value="1"/>
</dbReference>
<protein>
    <submittedName>
        <fullName evidence="3">Glycosyltransferase</fullName>
        <ecNumber evidence="3">2.4.-.-</ecNumber>
    </submittedName>
</protein>
<dbReference type="Pfam" id="PF00535">
    <property type="entry name" value="Glycos_transf_2"/>
    <property type="match status" value="1"/>
</dbReference>
<dbReference type="EMBL" id="CP095053">
    <property type="protein sequence ID" value="UOR04417.1"/>
    <property type="molecule type" value="Genomic_DNA"/>
</dbReference>
<dbReference type="AlphaFoldDB" id="A0A8T9SRP0"/>
<dbReference type="Gene3D" id="3.40.50.150">
    <property type="entry name" value="Vaccinia Virus protein VP39"/>
    <property type="match status" value="1"/>
</dbReference>
<organism evidence="3 4">
    <name type="scientific">Hymenobacter aerilatus</name>
    <dbReference type="NCBI Taxonomy" id="2932251"/>
    <lineage>
        <taxon>Bacteria</taxon>
        <taxon>Pseudomonadati</taxon>
        <taxon>Bacteroidota</taxon>
        <taxon>Cytophagia</taxon>
        <taxon>Cytophagales</taxon>
        <taxon>Hymenobacteraceae</taxon>
        <taxon>Hymenobacter</taxon>
    </lineage>
</organism>
<dbReference type="PANTHER" id="PTHR22916:SF3">
    <property type="entry name" value="UDP-GLCNAC:BETAGAL BETA-1,3-N-ACETYLGLUCOSAMINYLTRANSFERASE-LIKE PROTEIN 1"/>
    <property type="match status" value="1"/>
</dbReference>
<keyword evidence="3" id="KW-0808">Transferase</keyword>
<dbReference type="KEGG" id="haei:MUN82_15905"/>
<keyword evidence="3" id="KW-0328">Glycosyltransferase</keyword>
<dbReference type="GO" id="GO:0008757">
    <property type="term" value="F:S-adenosylmethionine-dependent methyltransferase activity"/>
    <property type="evidence" value="ECO:0007669"/>
    <property type="project" value="InterPro"/>
</dbReference>
<name>A0A8T9SRP0_9BACT</name>
<dbReference type="InterPro" id="IPR001173">
    <property type="entry name" value="Glyco_trans_2-like"/>
</dbReference>
<dbReference type="RefSeq" id="WP_245092022.1">
    <property type="nucleotide sequence ID" value="NZ_CP095053.1"/>
</dbReference>
<dbReference type="InterPro" id="IPR029063">
    <property type="entry name" value="SAM-dependent_MTases_sf"/>
</dbReference>
<gene>
    <name evidence="3" type="ORF">MUN82_15905</name>
</gene>
<dbReference type="PANTHER" id="PTHR22916">
    <property type="entry name" value="GLYCOSYLTRANSFERASE"/>
    <property type="match status" value="1"/>
</dbReference>
<feature type="domain" description="Methyltransferase type 11" evidence="2">
    <location>
        <begin position="394"/>
        <end position="447"/>
    </location>
</feature>
<dbReference type="SUPFAM" id="SSF53335">
    <property type="entry name" value="S-adenosyl-L-methionine-dependent methyltransferases"/>
    <property type="match status" value="1"/>
</dbReference>
<dbReference type="GO" id="GO:0016758">
    <property type="term" value="F:hexosyltransferase activity"/>
    <property type="evidence" value="ECO:0007669"/>
    <property type="project" value="UniProtKB-ARBA"/>
</dbReference>
<dbReference type="Pfam" id="PF08241">
    <property type="entry name" value="Methyltransf_11"/>
    <property type="match status" value="1"/>
</dbReference>
<accession>A0A8T9SRP0</accession>
<dbReference type="SUPFAM" id="SSF53448">
    <property type="entry name" value="Nucleotide-diphospho-sugar transferases"/>
    <property type="match status" value="1"/>
</dbReference>
<evidence type="ECO:0000313" key="4">
    <source>
        <dbReference type="Proteomes" id="UP000829925"/>
    </source>
</evidence>
<keyword evidence="4" id="KW-1185">Reference proteome</keyword>
<reference evidence="3 4" key="1">
    <citation type="submission" date="2022-04" db="EMBL/GenBank/DDBJ databases">
        <title>Hymenobacter sp. isolated from the air.</title>
        <authorList>
            <person name="Won M."/>
            <person name="Lee C.-M."/>
            <person name="Woen H.-Y."/>
            <person name="Kwon S.-W."/>
        </authorList>
    </citation>
    <scope>NUCLEOTIDE SEQUENCE [LARGE SCALE GENOMIC DNA]</scope>
    <source>
        <strain evidence="4">5413 J-13</strain>
    </source>
</reference>
<dbReference type="InterPro" id="IPR029044">
    <property type="entry name" value="Nucleotide-diphossugar_trans"/>
</dbReference>
<dbReference type="InterPro" id="IPR013216">
    <property type="entry name" value="Methyltransf_11"/>
</dbReference>
<evidence type="ECO:0000259" key="1">
    <source>
        <dbReference type="Pfam" id="PF00535"/>
    </source>
</evidence>
<feature type="domain" description="Glycosyltransferase 2-like" evidence="1">
    <location>
        <begin position="15"/>
        <end position="126"/>
    </location>
</feature>
<sequence length="533" mass="59944">MYAAPATFAALPVVSVIIPCYNQAHFLGKALASVQQQSYPAVEIVLVDDGSTDATRAVALAHAPALRYVYQDNQGLSAARNTGIRHSTGTYLVFLDADDWLYPQALALNVAYLQQHPHAAFVSGAFTRVFVDESRLQYEAKPIEADHYLHLLRGNYIGMIASVLYQRWVFEEVLYDPTLRNCEDYDIYLRVARRHPVLHHTAFIAAYRLHTTNMSGNIPAMLEGILKVRTAQQPLLTSAQEKAAYAYGNKFLRNFYCLELLIKANIKKQPLGAAEITMLRRGNKLFYLRYLKHRMKSTLRQKASKFKNKLLGRKITPAIGDIQFGDFDTLTPFSNSFAYDRGGPVDRYYIENFLQKEATHITGRVLEIGDNEYTMRFGKGQVTQSDILHVDASNPLATFVGDLCDAPQLPDAAFDCIILTQTLQLIYDCRAALATCERILKPNGVLLLTVPGITPLADITWNEFWYWSFTNKAVRQLLQDTFPTAEKEVTSFGNVMSAGAFLYGVGLPELPKDKLDYHDPSYQLITAARVVKQ</sequence>
<dbReference type="EC" id="2.4.-.-" evidence="3"/>
<proteinExistence type="predicted"/>
<dbReference type="Gene3D" id="3.90.550.10">
    <property type="entry name" value="Spore Coat Polysaccharide Biosynthesis Protein SpsA, Chain A"/>
    <property type="match status" value="1"/>
</dbReference>
<evidence type="ECO:0000259" key="2">
    <source>
        <dbReference type="Pfam" id="PF08241"/>
    </source>
</evidence>